<name>A0AAV7F3W1_ARIFI</name>
<dbReference type="GO" id="GO:0009507">
    <property type="term" value="C:chloroplast"/>
    <property type="evidence" value="ECO:0007669"/>
    <property type="project" value="TreeGrafter"/>
</dbReference>
<keyword evidence="4" id="KW-1185">Reference proteome</keyword>
<evidence type="ECO:0000313" key="3">
    <source>
        <dbReference type="EMBL" id="KAG9454531.1"/>
    </source>
</evidence>
<feature type="compositionally biased region" description="Low complexity" evidence="1">
    <location>
        <begin position="55"/>
        <end position="81"/>
    </location>
</feature>
<evidence type="ECO:0000256" key="2">
    <source>
        <dbReference type="SAM" id="Phobius"/>
    </source>
</evidence>
<dbReference type="AlphaFoldDB" id="A0AAV7F3W1"/>
<keyword evidence="2" id="KW-0472">Membrane</keyword>
<dbReference type="InterPro" id="IPR038789">
    <property type="entry name" value="LPA2-like"/>
</dbReference>
<evidence type="ECO:0000256" key="1">
    <source>
        <dbReference type="SAM" id="MobiDB-lite"/>
    </source>
</evidence>
<protein>
    <recommendedName>
        <fullName evidence="5">Protein LOW PSII ACCUMULATION 2, chloroplastic</fullName>
    </recommendedName>
</protein>
<evidence type="ECO:0000313" key="4">
    <source>
        <dbReference type="Proteomes" id="UP000825729"/>
    </source>
</evidence>
<feature type="transmembrane region" description="Helical" evidence="2">
    <location>
        <begin position="131"/>
        <end position="155"/>
    </location>
</feature>
<proteinExistence type="predicted"/>
<accession>A0AAV7F3W1</accession>
<dbReference type="EMBL" id="JAINDJ010000003">
    <property type="protein sequence ID" value="KAG9454531.1"/>
    <property type="molecule type" value="Genomic_DNA"/>
</dbReference>
<keyword evidence="2" id="KW-0812">Transmembrane</keyword>
<organism evidence="3 4">
    <name type="scientific">Aristolochia fimbriata</name>
    <name type="common">White veined hardy Dutchman's pipe vine</name>
    <dbReference type="NCBI Taxonomy" id="158543"/>
    <lineage>
        <taxon>Eukaryota</taxon>
        <taxon>Viridiplantae</taxon>
        <taxon>Streptophyta</taxon>
        <taxon>Embryophyta</taxon>
        <taxon>Tracheophyta</taxon>
        <taxon>Spermatophyta</taxon>
        <taxon>Magnoliopsida</taxon>
        <taxon>Magnoliidae</taxon>
        <taxon>Piperales</taxon>
        <taxon>Aristolochiaceae</taxon>
        <taxon>Aristolochia</taxon>
    </lineage>
</organism>
<feature type="transmembrane region" description="Helical" evidence="2">
    <location>
        <begin position="167"/>
        <end position="189"/>
    </location>
</feature>
<dbReference type="PANTHER" id="PTHR37385">
    <property type="entry name" value="PROTEIN LOW PSII ACCUMULATION 2, CHLOROPLASTIC"/>
    <property type="match status" value="1"/>
</dbReference>
<gene>
    <name evidence="3" type="ORF">H6P81_007435</name>
</gene>
<comment type="caution">
    <text evidence="3">The sequence shown here is derived from an EMBL/GenBank/DDBJ whole genome shotgun (WGS) entry which is preliminary data.</text>
</comment>
<reference evidence="3 4" key="1">
    <citation type="submission" date="2021-07" db="EMBL/GenBank/DDBJ databases">
        <title>The Aristolochia fimbriata genome: insights into angiosperm evolution, floral development and chemical biosynthesis.</title>
        <authorList>
            <person name="Jiao Y."/>
        </authorList>
    </citation>
    <scope>NUCLEOTIDE SEQUENCE [LARGE SCALE GENOMIC DNA]</scope>
    <source>
        <strain evidence="3">IBCAS-2021</strain>
        <tissue evidence="3">Leaf</tissue>
    </source>
</reference>
<feature type="region of interest" description="Disordered" evidence="1">
    <location>
        <begin position="35"/>
        <end position="125"/>
    </location>
</feature>
<sequence length="200" mass="22096">MAFVIPAPNSLRAGSGSLLRSPRYYRHCFVNRRRTRAQAEGEDTGATRPPDQQASVTVSSPSTKSKGLGFGSSVEDSSSVSTRKDKERGSKKKGSRDRASVVRRTPIDKPPLLSPDKDTQSEKQQSTNEGAFLLTWLGLGILIFVQGIVLAASGFLPEEWDKFFVKYLYPSFTPTVFLFVAGTVGYGVYKYMQGENQRKM</sequence>
<evidence type="ECO:0008006" key="5">
    <source>
        <dbReference type="Google" id="ProtNLM"/>
    </source>
</evidence>
<dbReference type="Proteomes" id="UP000825729">
    <property type="component" value="Unassembled WGS sequence"/>
</dbReference>
<dbReference type="PANTHER" id="PTHR37385:SF2">
    <property type="entry name" value="PROTEIN LPA2"/>
    <property type="match status" value="1"/>
</dbReference>
<keyword evidence="2" id="KW-1133">Transmembrane helix</keyword>